<comment type="caution">
    <text evidence="2">The sequence shown here is derived from an EMBL/GenBank/DDBJ whole genome shotgun (WGS) entry which is preliminary data.</text>
</comment>
<organism evidence="2 3">
    <name type="scientific">Sporothrix bragantina</name>
    <dbReference type="NCBI Taxonomy" id="671064"/>
    <lineage>
        <taxon>Eukaryota</taxon>
        <taxon>Fungi</taxon>
        <taxon>Dikarya</taxon>
        <taxon>Ascomycota</taxon>
        <taxon>Pezizomycotina</taxon>
        <taxon>Sordariomycetes</taxon>
        <taxon>Sordariomycetidae</taxon>
        <taxon>Ophiostomatales</taxon>
        <taxon>Ophiostomataceae</taxon>
        <taxon>Sporothrix</taxon>
    </lineage>
</organism>
<dbReference type="Pfam" id="PF06966">
    <property type="entry name" value="DUF1295"/>
    <property type="match status" value="1"/>
</dbReference>
<feature type="transmembrane region" description="Helical" evidence="1">
    <location>
        <begin position="225"/>
        <end position="246"/>
    </location>
</feature>
<keyword evidence="3" id="KW-1185">Reference proteome</keyword>
<evidence type="ECO:0000313" key="2">
    <source>
        <dbReference type="EMBL" id="CAK7225949.1"/>
    </source>
</evidence>
<dbReference type="PANTHER" id="PTHR32251">
    <property type="entry name" value="3-OXO-5-ALPHA-STEROID 4-DEHYDROGENASE"/>
    <property type="match status" value="1"/>
</dbReference>
<sequence>MASAALLGLTNFNSPLLRNIVPCAVASLAIQYAVGIPSTFMSDPPTERYYDLSGALTHMTVAALSLYIPRWRAAAVGTSLPPLNWRQLALSGAVALWAARLGTYLYRRICREGKDSRFDSMREKPSGMMVAWTAQAVWVLLCQLPIIAINSVPPAAASVLPKTVLGTDVIGLGLFAMGLAIESVADWQKSSWVAAREAKEHDEVFMSSGLFSVCRYPHYFGEITLWTGLATTVAGVLTRAPVLAALGGIRPLTAAAVAAVSPAFTTLLLTKVSGIPMSERKYDRKYGHREDYKVWKRNTPKLLPFKLF</sequence>
<reference evidence="2 3" key="1">
    <citation type="submission" date="2024-01" db="EMBL/GenBank/DDBJ databases">
        <authorList>
            <person name="Allen C."/>
            <person name="Tagirdzhanova G."/>
        </authorList>
    </citation>
    <scope>NUCLEOTIDE SEQUENCE [LARGE SCALE GENOMIC DNA]</scope>
</reference>
<gene>
    <name evidence="2" type="ORF">SBRCBS47491_006061</name>
</gene>
<feature type="transmembrane region" description="Helical" evidence="1">
    <location>
        <begin position="49"/>
        <end position="68"/>
    </location>
</feature>
<protein>
    <recommendedName>
        <fullName evidence="4">Steroid 5-alpha reductase C-terminal domain-containing protein</fullName>
    </recommendedName>
</protein>
<keyword evidence="1" id="KW-0472">Membrane</keyword>
<feature type="transmembrane region" description="Helical" evidence="1">
    <location>
        <begin position="169"/>
        <end position="187"/>
    </location>
</feature>
<evidence type="ECO:0000313" key="3">
    <source>
        <dbReference type="Proteomes" id="UP001642406"/>
    </source>
</evidence>
<dbReference type="PANTHER" id="PTHR32251:SF17">
    <property type="entry name" value="STEROID 5-ALPHA REDUCTASE C-TERMINAL DOMAIN-CONTAINING PROTEIN"/>
    <property type="match status" value="1"/>
</dbReference>
<proteinExistence type="predicted"/>
<dbReference type="InterPro" id="IPR010721">
    <property type="entry name" value="UstE-like"/>
</dbReference>
<feature type="transmembrane region" description="Helical" evidence="1">
    <location>
        <begin position="127"/>
        <end position="149"/>
    </location>
</feature>
<dbReference type="Gene3D" id="1.20.120.1630">
    <property type="match status" value="1"/>
</dbReference>
<keyword evidence="1" id="KW-0812">Transmembrane</keyword>
<evidence type="ECO:0008006" key="4">
    <source>
        <dbReference type="Google" id="ProtNLM"/>
    </source>
</evidence>
<keyword evidence="1" id="KW-1133">Transmembrane helix</keyword>
<name>A0ABP0C1V3_9PEZI</name>
<feature type="transmembrane region" description="Helical" evidence="1">
    <location>
        <begin position="88"/>
        <end position="106"/>
    </location>
</feature>
<accession>A0ABP0C1V3</accession>
<dbReference type="Proteomes" id="UP001642406">
    <property type="component" value="Unassembled WGS sequence"/>
</dbReference>
<dbReference type="PROSITE" id="PS50244">
    <property type="entry name" value="S5A_REDUCTASE"/>
    <property type="match status" value="1"/>
</dbReference>
<feature type="transmembrane region" description="Helical" evidence="1">
    <location>
        <begin position="252"/>
        <end position="270"/>
    </location>
</feature>
<dbReference type="EMBL" id="CAWUHC010000056">
    <property type="protein sequence ID" value="CAK7225949.1"/>
    <property type="molecule type" value="Genomic_DNA"/>
</dbReference>
<evidence type="ECO:0000256" key="1">
    <source>
        <dbReference type="SAM" id="Phobius"/>
    </source>
</evidence>
<feature type="transmembrane region" description="Helical" evidence="1">
    <location>
        <begin position="16"/>
        <end position="37"/>
    </location>
</feature>